<sequence length="249" mass="27920">MNMANAALELISLEDLLAEIAKRAGGTPKTTKRADMRFDYSHTTYIAALKKRGFVEISSGCYSTVLRHPEHDDRVVKVGRGNDAWHKYAAWAMTIDSPHSLKVYSLKDHGKFFVCVMECLHNIGEMWGDTGVLVEHVRRFMVTYHMTTLRAAPTELSDVGTYALTNHILDKHPQGRSLLAFLKLLRKNSVLNDLHGHNWGTRLDGTIVVFDPATSVSARVEQRVTQLYGTAKLRIKDKTSRTSVVKLAA</sequence>
<keyword evidence="2" id="KW-1185">Reference proteome</keyword>
<dbReference type="EMBL" id="MT708544">
    <property type="protein sequence ID" value="QOE32065.1"/>
    <property type="molecule type" value="Genomic_DNA"/>
</dbReference>
<proteinExistence type="predicted"/>
<protein>
    <submittedName>
        <fullName evidence="1">Uncharacterized protein</fullName>
    </submittedName>
</protein>
<accession>A0A7L8G4H5</accession>
<name>A0A7L8G4H5_9CAUD</name>
<organism evidence="1 2">
    <name type="scientific">Rhizobium phage Palo</name>
    <dbReference type="NCBI Taxonomy" id="2767573"/>
    <lineage>
        <taxon>Viruses</taxon>
        <taxon>Duplodnaviria</taxon>
        <taxon>Heunggongvirae</taxon>
        <taxon>Uroviricota</taxon>
        <taxon>Caudoviricetes</taxon>
        <taxon>Autographivirales</taxon>
        <taxon>Dunnvirinae</taxon>
        <taxon>Palovirus</taxon>
        <taxon>Palovirus palo</taxon>
    </lineage>
</organism>
<dbReference type="Proteomes" id="UP000516590">
    <property type="component" value="Segment"/>
</dbReference>
<evidence type="ECO:0000313" key="2">
    <source>
        <dbReference type="Proteomes" id="UP000516590"/>
    </source>
</evidence>
<gene>
    <name evidence="1" type="ORF">CPT_Palo_006</name>
</gene>
<evidence type="ECO:0000313" key="1">
    <source>
        <dbReference type="EMBL" id="QOE32065.1"/>
    </source>
</evidence>
<reference evidence="1 2" key="1">
    <citation type="submission" date="2020-07" db="EMBL/GenBank/DDBJ databases">
        <title>Complete genome sequence of Rhizobium phaseoli phage Palo.</title>
        <authorList>
            <person name="Nabhani A."/>
            <person name="Rushing L."/>
            <person name="Newkirk H."/>
            <person name="Gonzalez C."/>
            <person name="Young R."/>
            <person name="Liu M."/>
        </authorList>
    </citation>
    <scope>NUCLEOTIDE SEQUENCE [LARGE SCALE GENOMIC DNA]</scope>
</reference>